<name>A0ABS9VC46_9BACT</name>
<evidence type="ECO:0000256" key="1">
    <source>
        <dbReference type="SAM" id="Phobius"/>
    </source>
</evidence>
<accession>A0ABS9VC46</accession>
<evidence type="ECO:0000313" key="2">
    <source>
        <dbReference type="EMBL" id="MCH7414018.1"/>
    </source>
</evidence>
<proteinExistence type="predicted"/>
<organism evidence="2 3">
    <name type="scientific">Belliella alkalica</name>
    <dbReference type="NCBI Taxonomy" id="1730871"/>
    <lineage>
        <taxon>Bacteria</taxon>
        <taxon>Pseudomonadati</taxon>
        <taxon>Bacteroidota</taxon>
        <taxon>Cytophagia</taxon>
        <taxon>Cytophagales</taxon>
        <taxon>Cyclobacteriaceae</taxon>
        <taxon>Belliella</taxon>
    </lineage>
</organism>
<feature type="transmembrane region" description="Helical" evidence="1">
    <location>
        <begin position="68"/>
        <end position="88"/>
    </location>
</feature>
<keyword evidence="3" id="KW-1185">Reference proteome</keyword>
<sequence>MKDPKHNSWKNRLTEHLPDENVWGRILDNKPLDQQVSNLKNQLPIYLPKENTWAGIQKSLKRKKRVVALYRLSAAAIFLLGFWGMIWLTNSDNNFEEEFLMTDISNTTITKPIPTQVKPQEVRKIESVTTTKKEVSPSEEFIQIIGKEEIMEAIEIDIPLPELFVAEIHEDEIDTELDTTKDFKGSKKIIIVDWEEPSRRIKIDGFNVELTEKELQAIQDLNSKKKGGLRLQINELTARLYEQ</sequence>
<keyword evidence="1" id="KW-0472">Membrane</keyword>
<keyword evidence="1" id="KW-0812">Transmembrane</keyword>
<dbReference type="EMBL" id="JAKZGO010000008">
    <property type="protein sequence ID" value="MCH7414018.1"/>
    <property type="molecule type" value="Genomic_DNA"/>
</dbReference>
<dbReference type="Proteomes" id="UP001165430">
    <property type="component" value="Unassembled WGS sequence"/>
</dbReference>
<dbReference type="RefSeq" id="WP_241412252.1">
    <property type="nucleotide sequence ID" value="NZ_JAKZGO010000008.1"/>
</dbReference>
<comment type="caution">
    <text evidence="2">The sequence shown here is derived from an EMBL/GenBank/DDBJ whole genome shotgun (WGS) entry which is preliminary data.</text>
</comment>
<gene>
    <name evidence="2" type="ORF">MM213_11005</name>
</gene>
<reference evidence="2" key="1">
    <citation type="submission" date="2022-03" db="EMBL/GenBank/DDBJ databases">
        <title>De novo assembled genomes of Belliella spp. (Cyclobacteriaceae) strains.</title>
        <authorList>
            <person name="Szabo A."/>
            <person name="Korponai K."/>
            <person name="Felfoldi T."/>
        </authorList>
    </citation>
    <scope>NUCLEOTIDE SEQUENCE</scope>
    <source>
        <strain evidence="2">DSM 111903</strain>
    </source>
</reference>
<evidence type="ECO:0000313" key="3">
    <source>
        <dbReference type="Proteomes" id="UP001165430"/>
    </source>
</evidence>
<keyword evidence="1" id="KW-1133">Transmembrane helix</keyword>
<protein>
    <submittedName>
        <fullName evidence="2">Uncharacterized protein</fullName>
    </submittedName>
</protein>